<feature type="transmembrane region" description="Helical" evidence="1">
    <location>
        <begin position="30"/>
        <end position="51"/>
    </location>
</feature>
<proteinExistence type="predicted"/>
<evidence type="ECO:0000313" key="2">
    <source>
        <dbReference type="EMBL" id="TKR28346.1"/>
    </source>
</evidence>
<gene>
    <name evidence="2" type="ORF">DM868_04590</name>
</gene>
<keyword evidence="3" id="KW-1185">Reference proteome</keyword>
<protein>
    <submittedName>
        <fullName evidence="2">Uncharacterized protein</fullName>
    </submittedName>
</protein>
<dbReference type="Proteomes" id="UP000308037">
    <property type="component" value="Unassembled WGS sequence"/>
</dbReference>
<keyword evidence="1" id="KW-1133">Transmembrane helix</keyword>
<keyword evidence="1" id="KW-0812">Transmembrane</keyword>
<evidence type="ECO:0000256" key="1">
    <source>
        <dbReference type="SAM" id="Phobius"/>
    </source>
</evidence>
<accession>A0A4U5JIJ7</accession>
<evidence type="ECO:0000313" key="3">
    <source>
        <dbReference type="Proteomes" id="UP000308037"/>
    </source>
</evidence>
<name>A0A4U5JIJ7_9EURY</name>
<reference evidence="2 3" key="1">
    <citation type="submission" date="2019-04" db="EMBL/GenBank/DDBJ databases">
        <title>Natronomonas sp. F20-122 a newhaloarchaeon isolated from a saline saltern of Isla Bacuta, Huelva, Spain.</title>
        <authorList>
            <person name="Duran-Viseras A."/>
            <person name="Sanchez-Porro C."/>
            <person name="Ventosa A."/>
        </authorList>
    </citation>
    <scope>NUCLEOTIDE SEQUENCE [LARGE SCALE GENOMIC DNA]</scope>
    <source>
        <strain evidence="2 3">F20-122</strain>
    </source>
</reference>
<feature type="transmembrane region" description="Helical" evidence="1">
    <location>
        <begin position="7"/>
        <end position="24"/>
    </location>
</feature>
<dbReference type="RefSeq" id="WP_137275647.1">
    <property type="nucleotide sequence ID" value="NZ_QKNX01000001.1"/>
</dbReference>
<sequence>MVELLELAWGIGFGLFIGAFFGFVLARGDILFAGVGAVVLAAATVIYAFTLGRSSDLGSTRPNAH</sequence>
<dbReference type="AlphaFoldDB" id="A0A4U5JIJ7"/>
<organism evidence="2 3">
    <name type="scientific">Natronomonas salsuginis</name>
    <dbReference type="NCBI Taxonomy" id="2217661"/>
    <lineage>
        <taxon>Archaea</taxon>
        <taxon>Methanobacteriati</taxon>
        <taxon>Methanobacteriota</taxon>
        <taxon>Stenosarchaea group</taxon>
        <taxon>Halobacteria</taxon>
        <taxon>Halobacteriales</taxon>
        <taxon>Natronomonadaceae</taxon>
        <taxon>Natronomonas</taxon>
    </lineage>
</organism>
<dbReference type="EMBL" id="QKNX01000001">
    <property type="protein sequence ID" value="TKR28346.1"/>
    <property type="molecule type" value="Genomic_DNA"/>
</dbReference>
<keyword evidence="1" id="KW-0472">Membrane</keyword>
<comment type="caution">
    <text evidence="2">The sequence shown here is derived from an EMBL/GenBank/DDBJ whole genome shotgun (WGS) entry which is preliminary data.</text>
</comment>